<dbReference type="PANTHER" id="PTHR11717:SF31">
    <property type="entry name" value="LOW MOLECULAR WEIGHT PROTEIN-TYROSINE-PHOSPHATASE ETP-RELATED"/>
    <property type="match status" value="1"/>
</dbReference>
<protein>
    <submittedName>
        <fullName evidence="3">Protein-tyrosine-phosphatase</fullName>
    </submittedName>
</protein>
<dbReference type="InterPro" id="IPR036196">
    <property type="entry name" value="Ptyr_pPase_sf"/>
</dbReference>
<evidence type="ECO:0000313" key="3">
    <source>
        <dbReference type="EMBL" id="GGP82728.1"/>
    </source>
</evidence>
<dbReference type="InterPro" id="IPR023485">
    <property type="entry name" value="Ptyr_pPase"/>
</dbReference>
<proteinExistence type="predicted"/>
<dbReference type="PANTHER" id="PTHR11717">
    <property type="entry name" value="LOW MOLECULAR WEIGHT PROTEIN TYROSINE PHOSPHATASE"/>
    <property type="match status" value="1"/>
</dbReference>
<dbReference type="InterPro" id="IPR050438">
    <property type="entry name" value="LMW_PTPase"/>
</dbReference>
<accession>A0ABQ2QIX9</accession>
<sequence length="212" mass="22205">MTVEGRASLMTVGERTNGDDAAGDAGFHILFVCTGNICRSPVAERLARSVLGPASPIRVSSAGTHAEPGGRMAGRARESLVRLGGDPGGFAARPLTPELVAAADLVLTAASEHRARAVQLLPAAATRAFTIAEFGVLSGAVPPGTVLRHRDPVRRARTLVAEARALRGLVPVERPDIPDPHGGSRRAHRTASRRIAEALAVPLRLLTHPRES</sequence>
<keyword evidence="4" id="KW-1185">Reference proteome</keyword>
<dbReference type="SUPFAM" id="SSF52788">
    <property type="entry name" value="Phosphotyrosine protein phosphatases I"/>
    <property type="match status" value="1"/>
</dbReference>
<comment type="caution">
    <text evidence="3">The sequence shown here is derived from an EMBL/GenBank/DDBJ whole genome shotgun (WGS) entry which is preliminary data.</text>
</comment>
<dbReference type="Pfam" id="PF01451">
    <property type="entry name" value="LMWPc"/>
    <property type="match status" value="1"/>
</dbReference>
<evidence type="ECO:0000256" key="1">
    <source>
        <dbReference type="SAM" id="MobiDB-lite"/>
    </source>
</evidence>
<dbReference type="Proteomes" id="UP000611554">
    <property type="component" value="Unassembled WGS sequence"/>
</dbReference>
<feature type="region of interest" description="Disordered" evidence="1">
    <location>
        <begin position="172"/>
        <end position="191"/>
    </location>
</feature>
<name>A0ABQ2QIX9_9ACTN</name>
<organism evidence="3 4">
    <name type="scientific">Streptosporangium pseudovulgare</name>
    <dbReference type="NCBI Taxonomy" id="35765"/>
    <lineage>
        <taxon>Bacteria</taxon>
        <taxon>Bacillati</taxon>
        <taxon>Actinomycetota</taxon>
        <taxon>Actinomycetes</taxon>
        <taxon>Streptosporangiales</taxon>
        <taxon>Streptosporangiaceae</taxon>
        <taxon>Streptosporangium</taxon>
    </lineage>
</organism>
<feature type="domain" description="Phosphotyrosine protein phosphatase I" evidence="2">
    <location>
        <begin position="27"/>
        <end position="208"/>
    </location>
</feature>
<gene>
    <name evidence="3" type="ORF">GCM10010140_09410</name>
</gene>
<evidence type="ECO:0000313" key="4">
    <source>
        <dbReference type="Proteomes" id="UP000611554"/>
    </source>
</evidence>
<evidence type="ECO:0000259" key="2">
    <source>
        <dbReference type="SMART" id="SM00226"/>
    </source>
</evidence>
<dbReference type="Gene3D" id="3.40.50.2300">
    <property type="match status" value="1"/>
</dbReference>
<reference evidence="4" key="1">
    <citation type="journal article" date="2019" name="Int. J. Syst. Evol. Microbiol.">
        <title>The Global Catalogue of Microorganisms (GCM) 10K type strain sequencing project: providing services to taxonomists for standard genome sequencing and annotation.</title>
        <authorList>
            <consortium name="The Broad Institute Genomics Platform"/>
            <consortium name="The Broad Institute Genome Sequencing Center for Infectious Disease"/>
            <person name="Wu L."/>
            <person name="Ma J."/>
        </authorList>
    </citation>
    <scope>NUCLEOTIDE SEQUENCE [LARGE SCALE GENOMIC DNA]</scope>
    <source>
        <strain evidence="4">JCM 3115</strain>
    </source>
</reference>
<dbReference type="SMART" id="SM00226">
    <property type="entry name" value="LMWPc"/>
    <property type="match status" value="1"/>
</dbReference>
<dbReference type="EMBL" id="BMQJ01000002">
    <property type="protein sequence ID" value="GGP82728.1"/>
    <property type="molecule type" value="Genomic_DNA"/>
</dbReference>